<evidence type="ECO:0000313" key="9">
    <source>
        <dbReference type="EMBL" id="KAG1342676.1"/>
    </source>
</evidence>
<dbReference type="PANTHER" id="PTHR24058">
    <property type="entry name" value="DUAL SPECIFICITY PROTEIN KINASE"/>
    <property type="match status" value="1"/>
</dbReference>
<feature type="compositionally biased region" description="Basic and acidic residues" evidence="7">
    <location>
        <begin position="247"/>
        <end position="267"/>
    </location>
</feature>
<feature type="compositionally biased region" description="Low complexity" evidence="7">
    <location>
        <begin position="1004"/>
        <end position="1018"/>
    </location>
</feature>
<keyword evidence="2" id="KW-0597">Phosphoprotein</keyword>
<feature type="region of interest" description="Disordered" evidence="7">
    <location>
        <begin position="703"/>
        <end position="738"/>
    </location>
</feature>
<evidence type="ECO:0000259" key="8">
    <source>
        <dbReference type="PROSITE" id="PS50011"/>
    </source>
</evidence>
<dbReference type="EMBL" id="CM017876">
    <property type="protein sequence ID" value="KAG1342676.1"/>
    <property type="molecule type" value="Genomic_DNA"/>
</dbReference>
<feature type="compositionally biased region" description="Basic and acidic residues" evidence="7">
    <location>
        <begin position="1021"/>
        <end position="1042"/>
    </location>
</feature>
<evidence type="ECO:0000256" key="7">
    <source>
        <dbReference type="SAM" id="MobiDB-lite"/>
    </source>
</evidence>
<feature type="domain" description="Protein kinase" evidence="8">
    <location>
        <begin position="1095"/>
        <end position="1397"/>
    </location>
</feature>
<dbReference type="SUPFAM" id="SSF56112">
    <property type="entry name" value="Protein kinase-like (PK-like)"/>
    <property type="match status" value="1"/>
</dbReference>
<dbReference type="InterPro" id="IPR008271">
    <property type="entry name" value="Ser/Thr_kinase_AS"/>
</dbReference>
<dbReference type="PROSITE" id="PS00108">
    <property type="entry name" value="PROTEIN_KINASE_ST"/>
    <property type="match status" value="1"/>
</dbReference>
<keyword evidence="3" id="KW-0808">Transferase</keyword>
<keyword evidence="4" id="KW-0547">Nucleotide-binding</keyword>
<feature type="compositionally biased region" description="Basic and acidic residues" evidence="7">
    <location>
        <begin position="703"/>
        <end position="733"/>
    </location>
</feature>
<evidence type="ECO:0000256" key="4">
    <source>
        <dbReference type="ARBA" id="ARBA00022741"/>
    </source>
</evidence>
<dbReference type="GO" id="GO:0005524">
    <property type="term" value="F:ATP binding"/>
    <property type="evidence" value="ECO:0007669"/>
    <property type="project" value="UniProtKB-KW"/>
</dbReference>
<feature type="region of interest" description="Disordered" evidence="7">
    <location>
        <begin position="526"/>
        <end position="560"/>
    </location>
</feature>
<organism evidence="9 10">
    <name type="scientific">Cocos nucifera</name>
    <name type="common">Coconut palm</name>
    <dbReference type="NCBI Taxonomy" id="13894"/>
    <lineage>
        <taxon>Eukaryota</taxon>
        <taxon>Viridiplantae</taxon>
        <taxon>Streptophyta</taxon>
        <taxon>Embryophyta</taxon>
        <taxon>Tracheophyta</taxon>
        <taxon>Spermatophyta</taxon>
        <taxon>Magnoliopsida</taxon>
        <taxon>Liliopsida</taxon>
        <taxon>Arecaceae</taxon>
        <taxon>Arecoideae</taxon>
        <taxon>Cocoseae</taxon>
        <taxon>Attaleinae</taxon>
        <taxon>Cocos</taxon>
    </lineage>
</organism>
<dbReference type="Pfam" id="PF00069">
    <property type="entry name" value="Pkinase"/>
    <property type="match status" value="1"/>
</dbReference>
<keyword evidence="5 9" id="KW-0418">Kinase</keyword>
<comment type="caution">
    <text evidence="9">The sequence shown here is derived from an EMBL/GenBank/DDBJ whole genome shotgun (WGS) entry which is preliminary data.</text>
</comment>
<keyword evidence="6" id="KW-0067">ATP-binding</keyword>
<reference evidence="9" key="2">
    <citation type="submission" date="2019-07" db="EMBL/GenBank/DDBJ databases">
        <authorList>
            <person name="Yang Y."/>
            <person name="Bocs S."/>
            <person name="Baudouin L."/>
        </authorList>
    </citation>
    <scope>NUCLEOTIDE SEQUENCE</scope>
    <source>
        <tissue evidence="9">Spear leaf of Hainan Tall coconut</tissue>
    </source>
</reference>
<keyword evidence="10" id="KW-1185">Reference proteome</keyword>
<evidence type="ECO:0000256" key="1">
    <source>
        <dbReference type="ARBA" id="ARBA00022527"/>
    </source>
</evidence>
<keyword evidence="1" id="KW-0723">Serine/threonine-protein kinase</keyword>
<dbReference type="Gene3D" id="3.30.200.20">
    <property type="entry name" value="Phosphorylase Kinase, domain 1"/>
    <property type="match status" value="1"/>
</dbReference>
<evidence type="ECO:0000313" key="10">
    <source>
        <dbReference type="Proteomes" id="UP000797356"/>
    </source>
</evidence>
<dbReference type="FunFam" id="1.10.510.10:FF:000380">
    <property type="entry name" value="Serine/threonine-protein kinase ppk15"/>
    <property type="match status" value="1"/>
</dbReference>
<evidence type="ECO:0000256" key="6">
    <source>
        <dbReference type="ARBA" id="ARBA00022840"/>
    </source>
</evidence>
<dbReference type="FunFam" id="3.30.200.20:FF:000216">
    <property type="entry name" value="Putative serine/threonine-protein kinase dyrk2"/>
    <property type="match status" value="1"/>
</dbReference>
<reference evidence="9" key="1">
    <citation type="journal article" date="2017" name="Gigascience">
        <title>The genome draft of coconut (Cocos nucifera).</title>
        <authorList>
            <person name="Xiao Y."/>
            <person name="Xu P."/>
            <person name="Fan H."/>
            <person name="Baudouin L."/>
            <person name="Xia W."/>
            <person name="Bocs S."/>
            <person name="Xu J."/>
            <person name="Li Q."/>
            <person name="Guo A."/>
            <person name="Zhou L."/>
            <person name="Li J."/>
            <person name="Wu Y."/>
            <person name="Ma Z."/>
            <person name="Armero A."/>
            <person name="Issali A.E."/>
            <person name="Liu N."/>
            <person name="Peng M."/>
            <person name="Yang Y."/>
        </authorList>
    </citation>
    <scope>NUCLEOTIDE SEQUENCE</scope>
    <source>
        <tissue evidence="9">Spear leaf of Hainan Tall coconut</tissue>
    </source>
</reference>
<dbReference type="PROSITE" id="PS50011">
    <property type="entry name" value="PROTEIN_KINASE_DOM"/>
    <property type="match status" value="1"/>
</dbReference>
<evidence type="ECO:0000256" key="2">
    <source>
        <dbReference type="ARBA" id="ARBA00022553"/>
    </source>
</evidence>
<dbReference type="SMART" id="SM00220">
    <property type="entry name" value="S_TKc"/>
    <property type="match status" value="1"/>
</dbReference>
<feature type="region of interest" description="Disordered" evidence="7">
    <location>
        <begin position="893"/>
        <end position="912"/>
    </location>
</feature>
<sequence length="1406" mass="158014">MADSVDVVLEFLRKNRFTKAEAALLGELNCRPDLNGSLQRHLSDEKEKVREDIGFGGATNSKQQGAGTWSREMSKEFIVKEIEVGGIGNGSESKKSFGSKQGQESGSMDLYPWNLGLANSAANSNLKDSGAITSNFAELLVSEEPKHRCGLLALEKRDCAVETDSDPSAEQRISSIRSKSKIEIEAKPDVNQINGSKPDNAYAKDHLLESRWLKSEEPSKGCSMKAVFPFPVDNASSSYDGASGLGFDRKEPNNKGESNDDREITKEQLDDVCRPCFSGKSQESIEQKNTRSFDLPHIGENHREELPRLPPVRLKSDDKLVNLHWEEKVDHQASGMKLSGPDNTFMIGSFLDVPIGQDINSSEKHSVTTGGKRTIGSSWLSVSQGIAEDTSDLVSGFATVGDDSVDYPNEYWDSDEYDDDDDVGYMRQPIEDETWFLAHEIDYPKKHSVTTGGKRTIGSSWLSVSQGIAEDTSDLVSGFATVGDDSVDYPNEYWDSDEYDDDDDVGYMRQPIEDETWFLAHEIDYPSDNEKGTGHGSVHDQEERVPRKDEDEHSFAEEDSYLSGEQYLHSKNIKQVVGSEEPMELRMSEMYRGTDENDFIAQYDDQLLDIEELNLMRAEPVWQGFVTEGGKRTIGSSWLSVSQGIAEDTSDLVSGFATVGDDSVDYPNEYWDSDEYDDDDDVGYMRQPIEDETWFLAHEIDYPSDNEKGTGHGSVHDQEERVPRKDEDEHSFAEEDSYLSGEQYLHSKNIKQVVGSEEPMEPMELRMSEMYRGTDENDFIAQYDDQLLDIEELNLMRAEPVWQGFVTEGNKLVRLGNGKILHECEQGQPVDPFAENQGSVRSIGVGINSDAADIGSEVRESLVGGSSEGGIEYFRDHDGRISGRRHSQLDTNKSRLNSSKKDKIRGTEQDPDNFILASENGSCPPDMSFIDGGFSFPPPARTGDMLEADSGKSLWSSRGNTVVGDDADECANGMVTEDMIATWRRKSSDSSPIRSLRDEKTSDAVRSSRNSTASSTSNDAYAEREDIKKGREYKAHDAREEDPGTTLEDEEAAALQEQTPYSVLIKIHVFVVFITGFEEDKNFHVVLNSVIAGRYHVTEYLGSAAFSKAIQAHDLHTGMDVCMKIIKNNKDFFDQSLDEIKLLKFVNKNDPADKYHILRLYDYFYYREHLLIVCELLKANLYEFHKFNRESGGEVYFTMPRLQSITIQCLEALQFLHGLGLIHCDLKPENILVKSYSRCEVKVIDLGSSCFETDHLCSYVQSRSYRAPEVILGLPYDKKIDIWSLGCILAELCTGNVLFQNDSPATLLARVIGIIGPIDQEMLAKGRDTYKYFTKNHMLYEKNQETNRLEYLIPKKTSLRHRLPMGDQGFIDFVAHLLEINPKKRPSASEALKHPWLSYPYEPISS</sequence>
<evidence type="ECO:0000256" key="5">
    <source>
        <dbReference type="ARBA" id="ARBA00022777"/>
    </source>
</evidence>
<dbReference type="InterPro" id="IPR050494">
    <property type="entry name" value="Ser_Thr_dual-spec_kinase"/>
</dbReference>
<dbReference type="Gene3D" id="1.10.510.10">
    <property type="entry name" value="Transferase(Phosphotransferase) domain 1"/>
    <property type="match status" value="1"/>
</dbReference>
<feature type="region of interest" description="Disordered" evidence="7">
    <location>
        <begin position="983"/>
        <end position="1047"/>
    </location>
</feature>
<evidence type="ECO:0000256" key="3">
    <source>
        <dbReference type="ARBA" id="ARBA00022679"/>
    </source>
</evidence>
<dbReference type="Proteomes" id="UP000797356">
    <property type="component" value="Chromosome 5"/>
</dbReference>
<dbReference type="InterPro" id="IPR011009">
    <property type="entry name" value="Kinase-like_dom_sf"/>
</dbReference>
<dbReference type="CDD" id="cd14133">
    <property type="entry name" value="PKc_DYRK_like"/>
    <property type="match status" value="1"/>
</dbReference>
<accession>A0A8K0I9R6</accession>
<feature type="compositionally biased region" description="Basic and acidic residues" evidence="7">
    <location>
        <begin position="526"/>
        <end position="556"/>
    </location>
</feature>
<name>A0A8K0I9R6_COCNU</name>
<dbReference type="PANTHER" id="PTHR24058:SF124">
    <property type="entry name" value="PROTEIN KINASE SUPERFAMILY PROTEIN"/>
    <property type="match status" value="1"/>
</dbReference>
<feature type="compositionally biased region" description="Basic and acidic residues" evidence="7">
    <location>
        <begin position="899"/>
        <end position="908"/>
    </location>
</feature>
<gene>
    <name evidence="9" type="ORF">COCNU_05G009050</name>
</gene>
<dbReference type="OrthoDB" id="9332038at2759"/>
<dbReference type="GO" id="GO:0004674">
    <property type="term" value="F:protein serine/threonine kinase activity"/>
    <property type="evidence" value="ECO:0007669"/>
    <property type="project" value="UniProtKB-KW"/>
</dbReference>
<dbReference type="InterPro" id="IPR000719">
    <property type="entry name" value="Prot_kinase_dom"/>
</dbReference>
<proteinExistence type="predicted"/>
<feature type="region of interest" description="Disordered" evidence="7">
    <location>
        <begin position="243"/>
        <end position="267"/>
    </location>
</feature>
<protein>
    <submittedName>
        <fullName evidence="9">Putative Serine/threonine-protein kinase AFC2</fullName>
    </submittedName>
</protein>